<comment type="similarity">
    <text evidence="3">Belongs to the glycosyl hydrolase 26 family.</text>
</comment>
<feature type="compositionally biased region" description="Pro residues" evidence="4">
    <location>
        <begin position="92"/>
        <end position="112"/>
    </location>
</feature>
<feature type="compositionally biased region" description="Low complexity" evidence="4">
    <location>
        <begin position="463"/>
        <end position="472"/>
    </location>
</feature>
<evidence type="ECO:0000256" key="2">
    <source>
        <dbReference type="ARBA" id="ARBA00023295"/>
    </source>
</evidence>
<evidence type="ECO:0000313" key="7">
    <source>
        <dbReference type="Proteomes" id="UP000546642"/>
    </source>
</evidence>
<keyword evidence="2 3" id="KW-0326">Glycosidase</keyword>
<proteinExistence type="inferred from homology"/>
<sequence>MRSHGTNRPTHGRRWKLGGGGALAALVLAATCGGQGAPVPGPAHADTRTPAADGAHTGSWSPPGPFAESRPPAPLPPRPSLSSPRPDHPFRPRPPLPVHPDDPPPNIPRPPWIDPRCTVDRILETSCGVWWGASPWKDDPRPLERLMGRPMDIVYTWHGIDQAEVPRDRELPLVEEGRFLHANIEARHFKLPGRPPARYREIIDGEFDRVLRAQAERIGRLEAPFFLTFDHEADANKRYRKRGSPEEFVQAWRHIVDLYREAEADNVIFVWNVTGWPRNLDRLPGLWPGNEYVDWISWEAYNMTGCELQPGWKHVLSFEEAVRPAYEWVQYEGPKHGIDPEKPVMIGEMGTVPIPGDPEATYDWYAAIPEVLPRYERIRAVKLWDGMTAPSCDFRVLADADASRGFAEASRQDYVNIPDEARQAIDLAFGLALEAQDGLPLTIRDEPRATRPTARGRGGGGCAAPARRAGPP</sequence>
<evidence type="ECO:0000259" key="5">
    <source>
        <dbReference type="PROSITE" id="PS51764"/>
    </source>
</evidence>
<accession>A0A7W9YK97</accession>
<comment type="caution">
    <text evidence="6">The sequence shown here is derived from an EMBL/GenBank/DDBJ whole genome shotgun (WGS) entry which is preliminary data.</text>
</comment>
<dbReference type="GO" id="GO:0004553">
    <property type="term" value="F:hydrolase activity, hydrolyzing O-glycosyl compounds"/>
    <property type="evidence" value="ECO:0007669"/>
    <property type="project" value="InterPro"/>
</dbReference>
<organism evidence="6 7">
    <name type="scientific">Nocardiopsis mwathae</name>
    <dbReference type="NCBI Taxonomy" id="1472723"/>
    <lineage>
        <taxon>Bacteria</taxon>
        <taxon>Bacillati</taxon>
        <taxon>Actinomycetota</taxon>
        <taxon>Actinomycetes</taxon>
        <taxon>Streptosporangiales</taxon>
        <taxon>Nocardiopsidaceae</taxon>
        <taxon>Nocardiopsis</taxon>
    </lineage>
</organism>
<evidence type="ECO:0000256" key="4">
    <source>
        <dbReference type="SAM" id="MobiDB-lite"/>
    </source>
</evidence>
<dbReference type="InterPro" id="IPR006311">
    <property type="entry name" value="TAT_signal"/>
</dbReference>
<protein>
    <recommendedName>
        <fullName evidence="5">GH26 domain-containing protein</fullName>
    </recommendedName>
</protein>
<name>A0A7W9YK97_9ACTN</name>
<evidence type="ECO:0000256" key="1">
    <source>
        <dbReference type="ARBA" id="ARBA00022801"/>
    </source>
</evidence>
<feature type="region of interest" description="Disordered" evidence="4">
    <location>
        <begin position="444"/>
        <end position="472"/>
    </location>
</feature>
<dbReference type="PROSITE" id="PS51318">
    <property type="entry name" value="TAT"/>
    <property type="match status" value="1"/>
</dbReference>
<keyword evidence="1 3" id="KW-0378">Hydrolase</keyword>
<dbReference type="EMBL" id="JACHDS010000001">
    <property type="protein sequence ID" value="MBB6173505.1"/>
    <property type="molecule type" value="Genomic_DNA"/>
</dbReference>
<dbReference type="RefSeq" id="WP_343070609.1">
    <property type="nucleotide sequence ID" value="NZ_JACHDS010000001.1"/>
</dbReference>
<keyword evidence="7" id="KW-1185">Reference proteome</keyword>
<dbReference type="PROSITE" id="PS51764">
    <property type="entry name" value="GH26"/>
    <property type="match status" value="1"/>
</dbReference>
<dbReference type="Gene3D" id="3.20.20.80">
    <property type="entry name" value="Glycosidases"/>
    <property type="match status" value="1"/>
</dbReference>
<reference evidence="6 7" key="1">
    <citation type="submission" date="2020-08" db="EMBL/GenBank/DDBJ databases">
        <title>Sequencing the genomes of 1000 actinobacteria strains.</title>
        <authorList>
            <person name="Klenk H.-P."/>
        </authorList>
    </citation>
    <scope>NUCLEOTIDE SEQUENCE [LARGE SCALE GENOMIC DNA]</scope>
    <source>
        <strain evidence="6 7">DSM 46659</strain>
    </source>
</reference>
<evidence type="ECO:0000313" key="6">
    <source>
        <dbReference type="EMBL" id="MBB6173505.1"/>
    </source>
</evidence>
<feature type="region of interest" description="Disordered" evidence="4">
    <location>
        <begin position="32"/>
        <end position="112"/>
    </location>
</feature>
<dbReference type="InterPro" id="IPR017853">
    <property type="entry name" value="GH"/>
</dbReference>
<evidence type="ECO:0000256" key="3">
    <source>
        <dbReference type="PROSITE-ProRule" id="PRU01100"/>
    </source>
</evidence>
<feature type="active site" description="Proton donor" evidence="3">
    <location>
        <position position="232"/>
    </location>
</feature>
<feature type="active site" description="Nucleophile" evidence="3">
    <location>
        <position position="348"/>
    </location>
</feature>
<dbReference type="Proteomes" id="UP000546642">
    <property type="component" value="Unassembled WGS sequence"/>
</dbReference>
<dbReference type="InterPro" id="IPR022790">
    <property type="entry name" value="GH26_dom"/>
</dbReference>
<gene>
    <name evidence="6" type="ORF">HNR23_003565</name>
</gene>
<feature type="domain" description="GH26" evidence="5">
    <location>
        <begin position="102"/>
        <end position="400"/>
    </location>
</feature>
<dbReference type="SUPFAM" id="SSF51445">
    <property type="entry name" value="(Trans)glycosidases"/>
    <property type="match status" value="1"/>
</dbReference>
<dbReference type="AlphaFoldDB" id="A0A7W9YK97"/>